<evidence type="ECO:0000313" key="3">
    <source>
        <dbReference type="Proteomes" id="UP000575469"/>
    </source>
</evidence>
<protein>
    <recommendedName>
        <fullName evidence="1">Trehalase-like N-terminal domain-containing protein</fullName>
    </recommendedName>
</protein>
<dbReference type="Pfam" id="PF19291">
    <property type="entry name" value="TREH_N"/>
    <property type="match status" value="1"/>
</dbReference>
<dbReference type="EMBL" id="JABBZM010000047">
    <property type="protein sequence ID" value="NMV42111.1"/>
    <property type="molecule type" value="Genomic_DNA"/>
</dbReference>
<name>A0A848P2Z1_9RALS</name>
<comment type="caution">
    <text evidence="2">The sequence shown here is derived from an EMBL/GenBank/DDBJ whole genome shotgun (WGS) entry which is preliminary data.</text>
</comment>
<evidence type="ECO:0000313" key="2">
    <source>
        <dbReference type="EMBL" id="NMV42111.1"/>
    </source>
</evidence>
<evidence type="ECO:0000259" key="1">
    <source>
        <dbReference type="Pfam" id="PF19291"/>
    </source>
</evidence>
<reference evidence="2 3" key="1">
    <citation type="submission" date="2020-04" db="EMBL/GenBank/DDBJ databases">
        <title>Ralstonia insidiosa genome sequencing and assembly.</title>
        <authorList>
            <person name="Martins R.C.R."/>
            <person name="Perdigao-Neto L.V."/>
            <person name="Levin A.S.S."/>
            <person name="Costa S.F."/>
        </authorList>
    </citation>
    <scope>NUCLEOTIDE SEQUENCE [LARGE SCALE GENOMIC DNA]</scope>
    <source>
        <strain evidence="2 3">5047</strain>
    </source>
</reference>
<dbReference type="AlphaFoldDB" id="A0A848P2Z1"/>
<sequence>MPSKIEDYALISDCETAALVSRNGSIDWPRWPRFDSGACFAALLGTPNHGRWQIAPRCGVRRVSQRTRTWKPESAIPVEWRPC</sequence>
<feature type="domain" description="Trehalase-like N-terminal" evidence="1">
    <location>
        <begin position="3"/>
        <end position="67"/>
    </location>
</feature>
<dbReference type="InterPro" id="IPR045582">
    <property type="entry name" value="Trehalase-like_N"/>
</dbReference>
<organism evidence="2 3">
    <name type="scientific">Ralstonia insidiosa</name>
    <dbReference type="NCBI Taxonomy" id="190721"/>
    <lineage>
        <taxon>Bacteria</taxon>
        <taxon>Pseudomonadati</taxon>
        <taxon>Pseudomonadota</taxon>
        <taxon>Betaproteobacteria</taxon>
        <taxon>Burkholderiales</taxon>
        <taxon>Burkholderiaceae</taxon>
        <taxon>Ralstonia</taxon>
    </lineage>
</organism>
<gene>
    <name evidence="2" type="ORF">HGR00_29790</name>
</gene>
<proteinExistence type="predicted"/>
<dbReference type="Proteomes" id="UP000575469">
    <property type="component" value="Unassembled WGS sequence"/>
</dbReference>
<accession>A0A848P2Z1</accession>